<feature type="region of interest" description="Disordered" evidence="1">
    <location>
        <begin position="246"/>
        <end position="287"/>
    </location>
</feature>
<feature type="compositionally biased region" description="Basic and acidic residues" evidence="1">
    <location>
        <begin position="277"/>
        <end position="287"/>
    </location>
</feature>
<accession>A0A089Q4U9</accession>
<dbReference type="AlphaFoldDB" id="A0A089Q4U9"/>
<sequence length="287" mass="30999">MNIFDKLFPGRARTAPPVASAEIAAKIEAQKAARAAAQARVDASGSKHKAALDALDAPGIVAAEAATALARAEVQVADHAIRELRAAHAEALQSERHAEFRADVAAAVRQGEQAKARLDAEYPDLAAALASVLSDLSAYAETADGLRNRARDLGETIDLPTVQPFLAGPQHWRASWPNPEGAHLGTIWGDVKDTPRGSIRWEDGKPVPAHEGVRIEPRQVESRLSVLKTISCLPGLRFGDADFWPPSKPVERFEPRGYIDRTRPRKVAPASALGLSPHDDPRRETER</sequence>
<dbReference type="KEGG" id="mor:MOC_1839"/>
<protein>
    <submittedName>
        <fullName evidence="2">Protein of unassigned function</fullName>
    </submittedName>
</protein>
<evidence type="ECO:0000313" key="2">
    <source>
        <dbReference type="EMBL" id="AIQ89594.1"/>
    </source>
</evidence>
<proteinExistence type="predicted"/>
<evidence type="ECO:0000313" key="3">
    <source>
        <dbReference type="Proteomes" id="UP000029492"/>
    </source>
</evidence>
<organism evidence="2 3">
    <name type="scientific">Methylobacterium oryzae CBMB20</name>
    <dbReference type="NCBI Taxonomy" id="693986"/>
    <lineage>
        <taxon>Bacteria</taxon>
        <taxon>Pseudomonadati</taxon>
        <taxon>Pseudomonadota</taxon>
        <taxon>Alphaproteobacteria</taxon>
        <taxon>Hyphomicrobiales</taxon>
        <taxon>Methylobacteriaceae</taxon>
        <taxon>Methylobacterium</taxon>
    </lineage>
</organism>
<dbReference type="eggNOG" id="ENOG5032Q2E">
    <property type="taxonomic scope" value="Bacteria"/>
</dbReference>
<feature type="compositionally biased region" description="Basic and acidic residues" evidence="1">
    <location>
        <begin position="249"/>
        <end position="262"/>
    </location>
</feature>
<dbReference type="STRING" id="693986.MOC_1839"/>
<dbReference type="HOGENOM" id="CLU_969125_0_0_5"/>
<keyword evidence="3" id="KW-1185">Reference proteome</keyword>
<reference evidence="2 3" key="1">
    <citation type="journal article" date="2014" name="PLoS ONE">
        <title>Genome Information of Methylobacterium oryzae, a Plant-Probiotic Methylotroph in the Phyllosphere.</title>
        <authorList>
            <person name="Kwak M.J."/>
            <person name="Jeong H."/>
            <person name="Madhaiyan M."/>
            <person name="Lee Y."/>
            <person name="Sa T.M."/>
            <person name="Oh T.K."/>
            <person name="Kim J.F."/>
        </authorList>
    </citation>
    <scope>NUCLEOTIDE SEQUENCE [LARGE SCALE GENOMIC DNA]</scope>
    <source>
        <strain evidence="2 3">CBMB20</strain>
    </source>
</reference>
<gene>
    <name evidence="2" type="ORF">MOC_1839</name>
</gene>
<dbReference type="EMBL" id="CP003811">
    <property type="protein sequence ID" value="AIQ89594.1"/>
    <property type="molecule type" value="Genomic_DNA"/>
</dbReference>
<dbReference type="Proteomes" id="UP000029492">
    <property type="component" value="Chromosome"/>
</dbReference>
<evidence type="ECO:0000256" key="1">
    <source>
        <dbReference type="SAM" id="MobiDB-lite"/>
    </source>
</evidence>
<dbReference type="RefSeq" id="WP_043756644.1">
    <property type="nucleotide sequence ID" value="NZ_CP003811.1"/>
</dbReference>
<name>A0A089Q4U9_9HYPH</name>